<feature type="domain" description="4Fe-4S ferredoxin-type" evidence="2">
    <location>
        <begin position="292"/>
        <end position="322"/>
    </location>
</feature>
<organism evidence="3">
    <name type="scientific">marine sediment metagenome</name>
    <dbReference type="NCBI Taxonomy" id="412755"/>
    <lineage>
        <taxon>unclassified sequences</taxon>
        <taxon>metagenomes</taxon>
        <taxon>ecological metagenomes</taxon>
    </lineage>
</organism>
<dbReference type="AlphaFoldDB" id="A0A0F9F0X5"/>
<dbReference type="Gene3D" id="3.40.920.10">
    <property type="entry name" value="Pyruvate-ferredoxin oxidoreductase, PFOR, domain III"/>
    <property type="match status" value="1"/>
</dbReference>
<dbReference type="EMBL" id="LAZR01034650">
    <property type="protein sequence ID" value="KKL44737.1"/>
    <property type="molecule type" value="Genomic_DNA"/>
</dbReference>
<dbReference type="PROSITE" id="PS00198">
    <property type="entry name" value="4FE4S_FER_1"/>
    <property type="match status" value="1"/>
</dbReference>
<name>A0A0F9F0X5_9ZZZZ</name>
<dbReference type="Pfam" id="PF01558">
    <property type="entry name" value="POR"/>
    <property type="match status" value="1"/>
</dbReference>
<dbReference type="InterPro" id="IPR017900">
    <property type="entry name" value="4Fe4S_Fe_S_CS"/>
</dbReference>
<evidence type="ECO:0000313" key="3">
    <source>
        <dbReference type="EMBL" id="KKL44737.1"/>
    </source>
</evidence>
<dbReference type="InterPro" id="IPR002869">
    <property type="entry name" value="Pyrv_flavodox_OxRed_cen"/>
</dbReference>
<reference evidence="3" key="1">
    <citation type="journal article" date="2015" name="Nature">
        <title>Complex archaea that bridge the gap between prokaryotes and eukaryotes.</title>
        <authorList>
            <person name="Spang A."/>
            <person name="Saw J.H."/>
            <person name="Jorgensen S.L."/>
            <person name="Zaremba-Niedzwiedzka K."/>
            <person name="Martijn J."/>
            <person name="Lind A.E."/>
            <person name="van Eijk R."/>
            <person name="Schleper C."/>
            <person name="Guy L."/>
            <person name="Ettema T.J."/>
        </authorList>
    </citation>
    <scope>NUCLEOTIDE SEQUENCE</scope>
</reference>
<dbReference type="SUPFAM" id="SSF53323">
    <property type="entry name" value="Pyruvate-ferredoxin oxidoreductase, PFOR, domain III"/>
    <property type="match status" value="1"/>
</dbReference>
<dbReference type="PANTHER" id="PTHR43366:SF1">
    <property type="entry name" value="PYRUVATE SYNTHASE SUBUNIT PORC"/>
    <property type="match status" value="1"/>
</dbReference>
<protein>
    <recommendedName>
        <fullName evidence="2">4Fe-4S ferredoxin-type domain-containing protein</fullName>
    </recommendedName>
</protein>
<dbReference type="InterPro" id="IPR019752">
    <property type="entry name" value="Pyrv/ketoisovalerate_OxRed_cat"/>
</dbReference>
<dbReference type="InterPro" id="IPR051626">
    <property type="entry name" value="Oxidoreductase_gamma_subunit"/>
</dbReference>
<dbReference type="PANTHER" id="PTHR43366">
    <property type="entry name" value="PYRUVATE SYNTHASE SUBUNIT PORC"/>
    <property type="match status" value="1"/>
</dbReference>
<proteinExistence type="predicted"/>
<sequence length="334" mass="36233">MLTAEHVKEVLKEHCINLRFHARGGQGGITASNLCVEAFDGYGACQPLFGAERMGSPTESYVRLSANEDLVRNNEQVYGPQFACVLDPSLLGEIDVDAGMPKGGWLIVNTTMDQVSLQEVVGRKDLNVATIDATNIAMDVLGRNITNTIILGALIRVSHLFSIENLSNAIMARFKGAIAGKNIIAIKQAYEDTCVYDIGVDVDFTVDSKVPWQQVNLGLPGYTELDMAGVWYKDETVIGVGSHRVNTGSWGEWDIIWSGQKADGGNCTDCAQCWYICPDLAILTEKGEDGLQHMTGIDQFHCKSCLNCISVCPVDAISKRLKQGPAACAVPEDN</sequence>
<dbReference type="SUPFAM" id="SSF54862">
    <property type="entry name" value="4Fe-4S ferredoxins"/>
    <property type="match status" value="1"/>
</dbReference>
<dbReference type="PROSITE" id="PS51379">
    <property type="entry name" value="4FE4S_FER_2"/>
    <property type="match status" value="2"/>
</dbReference>
<dbReference type="NCBIfam" id="TIGR02175">
    <property type="entry name" value="PorC_KorC"/>
    <property type="match status" value="1"/>
</dbReference>
<dbReference type="InterPro" id="IPR017896">
    <property type="entry name" value="4Fe4S_Fe-S-bd"/>
</dbReference>
<accession>A0A0F9F0X5</accession>
<dbReference type="GO" id="GO:0016625">
    <property type="term" value="F:oxidoreductase activity, acting on the aldehyde or oxo group of donors, iron-sulfur protein as acceptor"/>
    <property type="evidence" value="ECO:0007669"/>
    <property type="project" value="InterPro"/>
</dbReference>
<evidence type="ECO:0000256" key="1">
    <source>
        <dbReference type="ARBA" id="ARBA00023002"/>
    </source>
</evidence>
<evidence type="ECO:0000259" key="2">
    <source>
        <dbReference type="PROSITE" id="PS51379"/>
    </source>
</evidence>
<dbReference type="InterPro" id="IPR011894">
    <property type="entry name" value="PorC_KorC"/>
</dbReference>
<dbReference type="Gene3D" id="3.30.70.20">
    <property type="match status" value="1"/>
</dbReference>
<keyword evidence="1" id="KW-0560">Oxidoreductase</keyword>
<feature type="domain" description="4Fe-4S ferredoxin-type" evidence="2">
    <location>
        <begin position="258"/>
        <end position="287"/>
    </location>
</feature>
<dbReference type="Pfam" id="PF12838">
    <property type="entry name" value="Fer4_7"/>
    <property type="match status" value="1"/>
</dbReference>
<comment type="caution">
    <text evidence="3">The sequence shown here is derived from an EMBL/GenBank/DDBJ whole genome shotgun (WGS) entry which is preliminary data.</text>
</comment>
<gene>
    <name evidence="3" type="ORF">LCGC14_2362700</name>
</gene>